<dbReference type="AlphaFoldDB" id="A0A4Y2FPK8"/>
<reference evidence="2 3" key="1">
    <citation type="journal article" date="2019" name="Sci. Rep.">
        <title>Orb-weaving spider Araneus ventricosus genome elucidates the spidroin gene catalogue.</title>
        <authorList>
            <person name="Kono N."/>
            <person name="Nakamura H."/>
            <person name="Ohtoshi R."/>
            <person name="Moran D.A.P."/>
            <person name="Shinohara A."/>
            <person name="Yoshida Y."/>
            <person name="Fujiwara M."/>
            <person name="Mori M."/>
            <person name="Tomita M."/>
            <person name="Arakawa K."/>
        </authorList>
    </citation>
    <scope>NUCLEOTIDE SEQUENCE [LARGE SCALE GENOMIC DNA]</scope>
</reference>
<gene>
    <name evidence="2" type="ORF">AVEN_196207_1</name>
</gene>
<sequence>MAKNPLPAVQQVSGKQQLSSTVFSSNMAASNMLPAVEYTPSPKESTTWPFSNKMHLNGFREDTMNTLAPAFEPVSTTQSSAYAPFSRNAIPNGCGKIRTHNESLAPEGASSLQQSTTVSFSNVVPLNACNASETNSEMIIISKKSFNELCSNQKSSVKRVEDQSIIRDYIAGKENLLRSHIAAMDDSKQLESDKETISLSLLSSGLSDLKSKILENIEKKKIEAAKDNKQNGPPFMDLPSNKCAGKNNTENLKDKVNSSASRIQHDNYNAGNSDCNKNKCNFKFSAPIYNYDFIPSDSETAASLDTSNISEVPMDNCIISNSSPSLNYNVLKAHLACLGLPEPFAFPNTAKDFITSGNSSLAFSEDRSSSNSNDSNTTVNSSSESISSQRSSCDSCLVTSSSTDDEYEENVQHSSSFDCDALRLAAGVSDIREEYSTNAVGEDLEQTESKLSLESILSPMSLLSFSDGEPRDGDTKRSSKRVRPPRNQTEIKPFENGSLYWLRQGRCSRKNDCEPRKAILTRNSGSRNCNYDSLMIKYLMSSRSHEKGRSGNRGASCSGGISKSKNNHLQEQSSIQQNRKKNSNKINTKPKIEEAQFNNKMQLEQLSTNQILAQIGLNVLTYGRPSPKAIYLEKILTMCGYKT</sequence>
<dbReference type="Proteomes" id="UP000499080">
    <property type="component" value="Unassembled WGS sequence"/>
</dbReference>
<feature type="region of interest" description="Disordered" evidence="1">
    <location>
        <begin position="463"/>
        <end position="491"/>
    </location>
</feature>
<protein>
    <submittedName>
        <fullName evidence="2">Uncharacterized protein</fullName>
    </submittedName>
</protein>
<proteinExistence type="predicted"/>
<feature type="compositionally biased region" description="Polar residues" evidence="1">
    <location>
        <begin position="553"/>
        <end position="577"/>
    </location>
</feature>
<feature type="compositionally biased region" description="Basic and acidic residues" evidence="1">
    <location>
        <begin position="468"/>
        <end position="477"/>
    </location>
</feature>
<name>A0A4Y2FPK8_ARAVE</name>
<dbReference type="EMBL" id="BGPR01000968">
    <property type="protein sequence ID" value="GBM41594.1"/>
    <property type="molecule type" value="Genomic_DNA"/>
</dbReference>
<dbReference type="OrthoDB" id="6433171at2759"/>
<keyword evidence="3" id="KW-1185">Reference proteome</keyword>
<feature type="region of interest" description="Disordered" evidence="1">
    <location>
        <begin position="363"/>
        <end position="388"/>
    </location>
</feature>
<evidence type="ECO:0000256" key="1">
    <source>
        <dbReference type="SAM" id="MobiDB-lite"/>
    </source>
</evidence>
<feature type="compositionally biased region" description="Low complexity" evidence="1">
    <location>
        <begin position="369"/>
        <end position="388"/>
    </location>
</feature>
<accession>A0A4Y2FPK8</accession>
<evidence type="ECO:0000313" key="3">
    <source>
        <dbReference type="Proteomes" id="UP000499080"/>
    </source>
</evidence>
<organism evidence="2 3">
    <name type="scientific">Araneus ventricosus</name>
    <name type="common">Orbweaver spider</name>
    <name type="synonym">Epeira ventricosa</name>
    <dbReference type="NCBI Taxonomy" id="182803"/>
    <lineage>
        <taxon>Eukaryota</taxon>
        <taxon>Metazoa</taxon>
        <taxon>Ecdysozoa</taxon>
        <taxon>Arthropoda</taxon>
        <taxon>Chelicerata</taxon>
        <taxon>Arachnida</taxon>
        <taxon>Araneae</taxon>
        <taxon>Araneomorphae</taxon>
        <taxon>Entelegynae</taxon>
        <taxon>Araneoidea</taxon>
        <taxon>Araneidae</taxon>
        <taxon>Araneus</taxon>
    </lineage>
</organism>
<feature type="region of interest" description="Disordered" evidence="1">
    <location>
        <begin position="543"/>
        <end position="587"/>
    </location>
</feature>
<comment type="caution">
    <text evidence="2">The sequence shown here is derived from an EMBL/GenBank/DDBJ whole genome shotgun (WGS) entry which is preliminary data.</text>
</comment>
<evidence type="ECO:0000313" key="2">
    <source>
        <dbReference type="EMBL" id="GBM41594.1"/>
    </source>
</evidence>